<dbReference type="Gene3D" id="1.25.40.10">
    <property type="entry name" value="Tetratricopeptide repeat domain"/>
    <property type="match status" value="1"/>
</dbReference>
<gene>
    <name evidence="1" type="ORF">NCTC11632_01383</name>
</gene>
<proteinExistence type="predicted"/>
<reference evidence="1 2" key="1">
    <citation type="submission" date="2018-06" db="EMBL/GenBank/DDBJ databases">
        <authorList>
            <consortium name="Pathogen Informatics"/>
            <person name="Doyle S."/>
        </authorList>
    </citation>
    <scope>NUCLEOTIDE SEQUENCE [LARGE SCALE GENOMIC DNA]</scope>
    <source>
        <strain evidence="1 2">NCTC11632</strain>
    </source>
</reference>
<dbReference type="RefSeq" id="WP_255314835.1">
    <property type="nucleotide sequence ID" value="NZ_UGTF01000002.1"/>
</dbReference>
<dbReference type="SUPFAM" id="SSF48452">
    <property type="entry name" value="TPR-like"/>
    <property type="match status" value="1"/>
</dbReference>
<organism evidence="1 2">
    <name type="scientific">Porphyromonas macacae</name>
    <dbReference type="NCBI Taxonomy" id="28115"/>
    <lineage>
        <taxon>Bacteria</taxon>
        <taxon>Pseudomonadati</taxon>
        <taxon>Bacteroidota</taxon>
        <taxon>Bacteroidia</taxon>
        <taxon>Bacteroidales</taxon>
        <taxon>Porphyromonadaceae</taxon>
        <taxon>Porphyromonas</taxon>
    </lineage>
</organism>
<protein>
    <submittedName>
        <fullName evidence="1">Uncharacterized protein</fullName>
    </submittedName>
</protein>
<dbReference type="InterPro" id="IPR011990">
    <property type="entry name" value="TPR-like_helical_dom_sf"/>
</dbReference>
<evidence type="ECO:0000313" key="2">
    <source>
        <dbReference type="Proteomes" id="UP000254156"/>
    </source>
</evidence>
<accession>A0A379EAA6</accession>
<sequence>MTASIAQEYYKLKEEWRKIDILPSWKFAVWIADYPDVDIIVKFMDIEQSPVGAFNDIFFKFDAVYKGNAALFEEDLWGEFISWFDPSPDSRMDLHRALYENHFLTELFVPRSDLPHTIENLWSELLRFRGCIKGVTPDVHFCLYFPLVTYSKHNIEEWFKQIIDNVPEGLRLVTLDLAEDRRIHISKSDLCVHLHPKLNMMEAISNEMKKGGENNDTVDVDARFRRQIIKVMDSTTERVNNRTAQEVKVLFSITREIDTPSSEISGLLIAAQAYFAIRDSEKSLFYTEEALNKSRELMDSGEPSGYQVWKSCMLLKGALLYNDKDSSRALVVYEELADHASAHSDVYYLMEARRMCGHLYYSTGEKQAAFEYMLLALASGAYLDMSIRRQSTFLHAAHMALYLCSTLRPLCDLDILRSQLREWLGDDWEDVLSASVSPEQEDAVSNSGAVFFQKINDL</sequence>
<dbReference type="EMBL" id="UGTF01000002">
    <property type="protein sequence ID" value="SUB89281.1"/>
    <property type="molecule type" value="Genomic_DNA"/>
</dbReference>
<dbReference type="Proteomes" id="UP000254156">
    <property type="component" value="Unassembled WGS sequence"/>
</dbReference>
<name>A0A379EAA6_9PORP</name>
<dbReference type="AlphaFoldDB" id="A0A379EAA6"/>
<evidence type="ECO:0000313" key="1">
    <source>
        <dbReference type="EMBL" id="SUB89281.1"/>
    </source>
</evidence>